<feature type="transmembrane region" description="Helical" evidence="6">
    <location>
        <begin position="96"/>
        <end position="118"/>
    </location>
</feature>
<dbReference type="InterPro" id="IPR036259">
    <property type="entry name" value="MFS_trans_sf"/>
</dbReference>
<name>A0ABR9USB3_9CHRO</name>
<feature type="transmembrane region" description="Helical" evidence="6">
    <location>
        <begin position="295"/>
        <end position="317"/>
    </location>
</feature>
<dbReference type="PANTHER" id="PTHR43124:SF3">
    <property type="entry name" value="CHLORAMPHENICOL EFFLUX PUMP RV0191"/>
    <property type="match status" value="1"/>
</dbReference>
<dbReference type="Gene3D" id="1.20.1250.20">
    <property type="entry name" value="MFS general substrate transporter like domains"/>
    <property type="match status" value="1"/>
</dbReference>
<keyword evidence="3 6" id="KW-0812">Transmembrane</keyword>
<dbReference type="PROSITE" id="PS50850">
    <property type="entry name" value="MFS"/>
    <property type="match status" value="1"/>
</dbReference>
<dbReference type="RefSeq" id="WP_193932322.1">
    <property type="nucleotide sequence ID" value="NZ_CAWPMZ010000053.1"/>
</dbReference>
<dbReference type="EMBL" id="JADEWN010000027">
    <property type="protein sequence ID" value="MBE9191166.1"/>
    <property type="molecule type" value="Genomic_DNA"/>
</dbReference>
<keyword evidence="2" id="KW-1003">Cell membrane</keyword>
<feature type="transmembrane region" description="Helical" evidence="6">
    <location>
        <begin position="41"/>
        <end position="63"/>
    </location>
</feature>
<evidence type="ECO:0000259" key="7">
    <source>
        <dbReference type="PROSITE" id="PS50850"/>
    </source>
</evidence>
<evidence type="ECO:0000313" key="9">
    <source>
        <dbReference type="Proteomes" id="UP000651156"/>
    </source>
</evidence>
<comment type="caution">
    <text evidence="8">The sequence shown here is derived from an EMBL/GenBank/DDBJ whole genome shotgun (WGS) entry which is preliminary data.</text>
</comment>
<comment type="subcellular location">
    <subcellularLocation>
        <location evidence="1">Cell membrane</location>
        <topology evidence="1">Multi-pass membrane protein</topology>
    </subcellularLocation>
</comment>
<dbReference type="InterPro" id="IPR050189">
    <property type="entry name" value="MFS_Efflux_Transporters"/>
</dbReference>
<evidence type="ECO:0000256" key="3">
    <source>
        <dbReference type="ARBA" id="ARBA00022692"/>
    </source>
</evidence>
<dbReference type="PANTHER" id="PTHR43124">
    <property type="entry name" value="PURINE EFFLUX PUMP PBUE"/>
    <property type="match status" value="1"/>
</dbReference>
<feature type="transmembrane region" description="Helical" evidence="6">
    <location>
        <begin position="237"/>
        <end position="259"/>
    </location>
</feature>
<feature type="transmembrane region" description="Helical" evidence="6">
    <location>
        <begin position="329"/>
        <end position="348"/>
    </location>
</feature>
<reference evidence="8 9" key="1">
    <citation type="submission" date="2020-10" db="EMBL/GenBank/DDBJ databases">
        <authorList>
            <person name="Castelo-Branco R."/>
            <person name="Eusebio N."/>
            <person name="Adriana R."/>
            <person name="Vieira A."/>
            <person name="Brugerolle De Fraissinette N."/>
            <person name="Rezende De Castro R."/>
            <person name="Schneider M.P."/>
            <person name="Vasconcelos V."/>
            <person name="Leao P.N."/>
        </authorList>
    </citation>
    <scope>NUCLEOTIDE SEQUENCE [LARGE SCALE GENOMIC DNA]</scope>
    <source>
        <strain evidence="8 9">LEGE 06123</strain>
    </source>
</reference>
<evidence type="ECO:0000256" key="4">
    <source>
        <dbReference type="ARBA" id="ARBA00022989"/>
    </source>
</evidence>
<keyword evidence="4 6" id="KW-1133">Transmembrane helix</keyword>
<evidence type="ECO:0000313" key="8">
    <source>
        <dbReference type="EMBL" id="MBE9191166.1"/>
    </source>
</evidence>
<dbReference type="SUPFAM" id="SSF103473">
    <property type="entry name" value="MFS general substrate transporter"/>
    <property type="match status" value="1"/>
</dbReference>
<dbReference type="Proteomes" id="UP000651156">
    <property type="component" value="Unassembled WGS sequence"/>
</dbReference>
<sequence>MLRDPKLIVLLLAGSLTTMTGGVIAPILPDMIQQLHFDPSVAAHLVSIHCLTIALSSPLLGILADKVGSLWVLVPSLLLYALFGTVGAIIQSILPLLVSRALLGVASGGIAAASLGLLGNMYDGQQRSQALAYATTTLTIAGILFPLLGGWLGNINWRFTFGLYSLGIPLAVVVVVMLRQQTQPTKVNQIASNKLGRVLGDRRVVGLLLTLGVASIVMYTVVIYAPLYFKATMNAGAALNGIILAARAIGAAIISAFAAQRLLQSLGTARATAVGFALMAVTLATLPLLEQLYLILFMAGLFGAGFGIVLPSLYSALADVAPVNLRSSILALGTGAGFLGQFFSPILLSPVLDSSGLPSVFYTAASLSAAIAIPLILFGNDGRITTR</sequence>
<dbReference type="CDD" id="cd17473">
    <property type="entry name" value="MFS_arabinose_efflux_permease_like"/>
    <property type="match status" value="1"/>
</dbReference>
<evidence type="ECO:0000256" key="1">
    <source>
        <dbReference type="ARBA" id="ARBA00004651"/>
    </source>
</evidence>
<feature type="transmembrane region" description="Helical" evidence="6">
    <location>
        <begin position="7"/>
        <end position="29"/>
    </location>
</feature>
<keyword evidence="9" id="KW-1185">Reference proteome</keyword>
<dbReference type="InterPro" id="IPR020846">
    <property type="entry name" value="MFS_dom"/>
</dbReference>
<dbReference type="Pfam" id="PF07690">
    <property type="entry name" value="MFS_1"/>
    <property type="match status" value="1"/>
</dbReference>
<feature type="transmembrane region" description="Helical" evidence="6">
    <location>
        <begin position="360"/>
        <end position="378"/>
    </location>
</feature>
<keyword evidence="5 6" id="KW-0472">Membrane</keyword>
<evidence type="ECO:0000256" key="6">
    <source>
        <dbReference type="SAM" id="Phobius"/>
    </source>
</evidence>
<organism evidence="8 9">
    <name type="scientific">Gloeocapsopsis crepidinum LEGE 06123</name>
    <dbReference type="NCBI Taxonomy" id="588587"/>
    <lineage>
        <taxon>Bacteria</taxon>
        <taxon>Bacillati</taxon>
        <taxon>Cyanobacteriota</taxon>
        <taxon>Cyanophyceae</taxon>
        <taxon>Oscillatoriophycideae</taxon>
        <taxon>Chroococcales</taxon>
        <taxon>Chroococcaceae</taxon>
        <taxon>Gloeocapsopsis</taxon>
    </lineage>
</organism>
<evidence type="ECO:0000256" key="5">
    <source>
        <dbReference type="ARBA" id="ARBA00023136"/>
    </source>
</evidence>
<dbReference type="InterPro" id="IPR011701">
    <property type="entry name" value="MFS"/>
</dbReference>
<feature type="domain" description="Major facilitator superfamily (MFS) profile" evidence="7">
    <location>
        <begin position="6"/>
        <end position="383"/>
    </location>
</feature>
<feature type="transmembrane region" description="Helical" evidence="6">
    <location>
        <begin position="70"/>
        <end position="90"/>
    </location>
</feature>
<accession>A0ABR9USB3</accession>
<proteinExistence type="predicted"/>
<feature type="transmembrane region" description="Helical" evidence="6">
    <location>
        <begin position="204"/>
        <end position="225"/>
    </location>
</feature>
<feature type="transmembrane region" description="Helical" evidence="6">
    <location>
        <begin position="159"/>
        <end position="178"/>
    </location>
</feature>
<feature type="transmembrane region" description="Helical" evidence="6">
    <location>
        <begin position="271"/>
        <end position="289"/>
    </location>
</feature>
<gene>
    <name evidence="8" type="ORF">IQ230_12535</name>
</gene>
<evidence type="ECO:0000256" key="2">
    <source>
        <dbReference type="ARBA" id="ARBA00022475"/>
    </source>
</evidence>
<protein>
    <submittedName>
        <fullName evidence="8">MFS transporter</fullName>
    </submittedName>
</protein>
<feature type="transmembrane region" description="Helical" evidence="6">
    <location>
        <begin position="130"/>
        <end position="153"/>
    </location>
</feature>